<name>A0A1J4J679_9EUKA</name>
<accession>A0A1J4J679</accession>
<evidence type="ECO:0000313" key="1">
    <source>
        <dbReference type="EMBL" id="OHS93171.1"/>
    </source>
</evidence>
<evidence type="ECO:0000313" key="2">
    <source>
        <dbReference type="Proteomes" id="UP000179807"/>
    </source>
</evidence>
<comment type="caution">
    <text evidence="1">The sequence shown here is derived from an EMBL/GenBank/DDBJ whole genome shotgun (WGS) entry which is preliminary data.</text>
</comment>
<reference evidence="1" key="1">
    <citation type="submission" date="2016-10" db="EMBL/GenBank/DDBJ databases">
        <authorList>
            <person name="Benchimol M."/>
            <person name="Almeida L.G."/>
            <person name="Vasconcelos A.T."/>
            <person name="Perreira-Neves A."/>
            <person name="Rosa I.A."/>
            <person name="Tasca T."/>
            <person name="Bogo M.R."/>
            <person name="de Souza W."/>
        </authorList>
    </citation>
    <scope>NUCLEOTIDE SEQUENCE [LARGE SCALE GENOMIC DNA]</scope>
    <source>
        <strain evidence="1">K</strain>
    </source>
</reference>
<sequence length="792" mass="91454">MNVVEWNLDSRGFHTVTTSIIRYIPDTTDLTDSQPNLRLLVLSHQLAQQGTPAFFIDKLPKYIGNLIDDNNQPFVIVFDFYSQFGNFNLPYFFQFDTIEIEFSSVFTNELTDHITRAITLLLYYKFHNLSPCYHSSFLLFPSSETWFEPFILRYVPVLIKGNVHFRTYLIGNLNVHVDSQSHFNENTYVLIPPYEHPFCIQSSTPTQITAKYSDNQTILTFQRNDIRITQLLNPSPTLINIFNPSPPIVQGANFGNEHEHKFCQFKNLPSFNFPEPAINDFFEDKVNKEYEKLLQENKIQNSSLEDKPPSLDTILTEQISNYAIRDLISNCISSLCTFPSKRLNLKLETAKFISHYEITYGLTKNSPPVFTNSFLSKQTTRFFPLGIPQVVVLKSNLFIETPANKVIEKWIPENYKPPIGTKNANFVVFSACSLKENVIKQFVHYFAHVYSSLGFGKLTQFRKESAFILTNSNELITRITSFLNAYKLTQFQVYPIIFFIITEKEFDFTFQPHIHQIHITPSQVAKFNVDSIQRLAFLTYSRIRVETPNPTNIIHESLSVTKLPFNPEDMFFKFRYQHPFCLKRISKNTLHIHACWDPISTISVWSDDIGSVFHVEKLSHIHYLGSVYSYLKDSFNDIHVCCSIGILMNGLPNGLIAPFRNLTDFNLYSIMPAPHVQVTNLNTDEDVFIASDYEQTYEPIKDLVPPQSCGYVVSKRFPAYFLALYYTSFPNPDEYLVTIAKGLSSLSWLTVRPGSEKRQIAYPPTMNLLLQKIPSTAMYTNMFEFLPCIEPI</sequence>
<dbReference type="RefSeq" id="XP_068346308.1">
    <property type="nucleotide sequence ID" value="XM_068496357.1"/>
</dbReference>
<dbReference type="GeneID" id="94831061"/>
<gene>
    <name evidence="1" type="ORF">TRFO_11982</name>
</gene>
<proteinExistence type="predicted"/>
<keyword evidence="2" id="KW-1185">Reference proteome</keyword>
<dbReference type="VEuPathDB" id="TrichDB:TRFO_11982"/>
<dbReference type="AlphaFoldDB" id="A0A1J4J679"/>
<dbReference type="EMBL" id="MLAK01001426">
    <property type="protein sequence ID" value="OHS93171.1"/>
    <property type="molecule type" value="Genomic_DNA"/>
</dbReference>
<dbReference type="Proteomes" id="UP000179807">
    <property type="component" value="Unassembled WGS sequence"/>
</dbReference>
<protein>
    <submittedName>
        <fullName evidence="1">Uncharacterized protein</fullName>
    </submittedName>
</protein>
<organism evidence="1 2">
    <name type="scientific">Tritrichomonas foetus</name>
    <dbReference type="NCBI Taxonomy" id="1144522"/>
    <lineage>
        <taxon>Eukaryota</taxon>
        <taxon>Metamonada</taxon>
        <taxon>Parabasalia</taxon>
        <taxon>Tritrichomonadida</taxon>
        <taxon>Tritrichomonadidae</taxon>
        <taxon>Tritrichomonas</taxon>
    </lineage>
</organism>